<comment type="similarity">
    <text evidence="1">Belongs to the short-chain dehydrogenases/reductases (SDR) family.</text>
</comment>
<evidence type="ECO:0000256" key="1">
    <source>
        <dbReference type="ARBA" id="ARBA00006484"/>
    </source>
</evidence>
<gene>
    <name evidence="3" type="ORF">PHLCEN_2v485</name>
</gene>
<proteinExistence type="inferred from homology"/>
<sequence length="155" mass="16822">MSLLTGRIVCITGSSRGIGRGCAVECAKHGAAGLALHYLGDPVTEQEAHSLKQEIENAYPKTRVIVVSGDIAESSTSTKVGVHLKLVRINLTRVEYLKIVEASVKTFGRIDVLVSNAGICPFAEFLTMPHATWERTRQVNLDGSFYITQGVSFMN</sequence>
<dbReference type="GO" id="GO:0016616">
    <property type="term" value="F:oxidoreductase activity, acting on the CH-OH group of donors, NAD or NADP as acceptor"/>
    <property type="evidence" value="ECO:0007669"/>
    <property type="project" value="TreeGrafter"/>
</dbReference>
<dbReference type="AlphaFoldDB" id="A0A2R6S5U1"/>
<keyword evidence="2" id="KW-0560">Oxidoreductase</keyword>
<dbReference type="EMBL" id="MLYV02000033">
    <property type="protein sequence ID" value="PSS37661.1"/>
    <property type="molecule type" value="Genomic_DNA"/>
</dbReference>
<dbReference type="STRING" id="98765.A0A2R6S5U1"/>
<dbReference type="SUPFAM" id="SSF51735">
    <property type="entry name" value="NAD(P)-binding Rossmann-fold domains"/>
    <property type="match status" value="1"/>
</dbReference>
<dbReference type="PANTHER" id="PTHR42760">
    <property type="entry name" value="SHORT-CHAIN DEHYDROGENASES/REDUCTASES FAMILY MEMBER"/>
    <property type="match status" value="1"/>
</dbReference>
<evidence type="ECO:0000313" key="4">
    <source>
        <dbReference type="Proteomes" id="UP000186601"/>
    </source>
</evidence>
<dbReference type="InterPro" id="IPR036291">
    <property type="entry name" value="NAD(P)-bd_dom_sf"/>
</dbReference>
<accession>A0A2R6S5U1</accession>
<dbReference type="OrthoDB" id="47007at2759"/>
<evidence type="ECO:0000313" key="3">
    <source>
        <dbReference type="EMBL" id="PSS37661.1"/>
    </source>
</evidence>
<protein>
    <submittedName>
        <fullName evidence="3">Uncharacterized protein</fullName>
    </submittedName>
</protein>
<reference evidence="3 4" key="1">
    <citation type="submission" date="2018-02" db="EMBL/GenBank/DDBJ databases">
        <title>Genome sequence of the basidiomycete white-rot fungus Phlebia centrifuga.</title>
        <authorList>
            <person name="Granchi Z."/>
            <person name="Peng M."/>
            <person name="de Vries R.P."/>
            <person name="Hilden K."/>
            <person name="Makela M.R."/>
            <person name="Grigoriev I."/>
            <person name="Riley R."/>
        </authorList>
    </citation>
    <scope>NUCLEOTIDE SEQUENCE [LARGE SCALE GENOMIC DNA]</scope>
    <source>
        <strain evidence="3 4">FBCC195</strain>
    </source>
</reference>
<comment type="caution">
    <text evidence="3">The sequence shown here is derived from an EMBL/GenBank/DDBJ whole genome shotgun (WGS) entry which is preliminary data.</text>
</comment>
<evidence type="ECO:0000256" key="2">
    <source>
        <dbReference type="ARBA" id="ARBA00023002"/>
    </source>
</evidence>
<dbReference type="PANTHER" id="PTHR42760:SF83">
    <property type="entry name" value="(3R)-3-HYDROXYACYL-COA DEHYDROGENASE"/>
    <property type="match status" value="1"/>
</dbReference>
<dbReference type="GO" id="GO:0006633">
    <property type="term" value="P:fatty acid biosynthetic process"/>
    <property type="evidence" value="ECO:0007669"/>
    <property type="project" value="TreeGrafter"/>
</dbReference>
<dbReference type="Gene3D" id="3.40.50.720">
    <property type="entry name" value="NAD(P)-binding Rossmann-like Domain"/>
    <property type="match status" value="1"/>
</dbReference>
<keyword evidence="4" id="KW-1185">Reference proteome</keyword>
<dbReference type="InterPro" id="IPR002347">
    <property type="entry name" value="SDR_fam"/>
</dbReference>
<dbReference type="Proteomes" id="UP000186601">
    <property type="component" value="Unassembled WGS sequence"/>
</dbReference>
<dbReference type="GO" id="GO:0048038">
    <property type="term" value="F:quinone binding"/>
    <property type="evidence" value="ECO:0007669"/>
    <property type="project" value="TreeGrafter"/>
</dbReference>
<dbReference type="Pfam" id="PF00106">
    <property type="entry name" value="adh_short"/>
    <property type="match status" value="2"/>
</dbReference>
<organism evidence="3 4">
    <name type="scientific">Hermanssonia centrifuga</name>
    <dbReference type="NCBI Taxonomy" id="98765"/>
    <lineage>
        <taxon>Eukaryota</taxon>
        <taxon>Fungi</taxon>
        <taxon>Dikarya</taxon>
        <taxon>Basidiomycota</taxon>
        <taxon>Agaricomycotina</taxon>
        <taxon>Agaricomycetes</taxon>
        <taxon>Polyporales</taxon>
        <taxon>Meruliaceae</taxon>
        <taxon>Hermanssonia</taxon>
    </lineage>
</organism>
<name>A0A2R6S5U1_9APHY</name>